<evidence type="ECO:0000256" key="3">
    <source>
        <dbReference type="ARBA" id="ARBA00022475"/>
    </source>
</evidence>
<keyword evidence="5 7" id="KW-1133">Transmembrane helix</keyword>
<keyword evidence="10" id="KW-1185">Reference proteome</keyword>
<dbReference type="PANTHER" id="PTHR43163:SF6">
    <property type="entry name" value="DIPEPTIDE TRANSPORT SYSTEM PERMEASE PROTEIN DPPB-RELATED"/>
    <property type="match status" value="1"/>
</dbReference>
<keyword evidence="4 7" id="KW-0812">Transmembrane</keyword>
<evidence type="ECO:0000256" key="5">
    <source>
        <dbReference type="ARBA" id="ARBA00022989"/>
    </source>
</evidence>
<proteinExistence type="inferred from homology"/>
<evidence type="ECO:0000256" key="4">
    <source>
        <dbReference type="ARBA" id="ARBA00022692"/>
    </source>
</evidence>
<dbReference type="GO" id="GO:0005886">
    <property type="term" value="C:plasma membrane"/>
    <property type="evidence" value="ECO:0007669"/>
    <property type="project" value="UniProtKB-SubCell"/>
</dbReference>
<feature type="transmembrane region" description="Helical" evidence="7">
    <location>
        <begin position="281"/>
        <end position="307"/>
    </location>
</feature>
<dbReference type="CDD" id="cd06261">
    <property type="entry name" value="TM_PBP2"/>
    <property type="match status" value="1"/>
</dbReference>
<keyword evidence="6 7" id="KW-0472">Membrane</keyword>
<dbReference type="RefSeq" id="WP_185137673.1">
    <property type="nucleotide sequence ID" value="NZ_BORM01000036.1"/>
</dbReference>
<dbReference type="InterPro" id="IPR035906">
    <property type="entry name" value="MetI-like_sf"/>
</dbReference>
<name>A0A841U6N4_9BACL</name>
<dbReference type="GO" id="GO:0071916">
    <property type="term" value="F:dipeptide transmembrane transporter activity"/>
    <property type="evidence" value="ECO:0007669"/>
    <property type="project" value="TreeGrafter"/>
</dbReference>
<dbReference type="Pfam" id="PF00528">
    <property type="entry name" value="BPD_transp_1"/>
    <property type="match status" value="1"/>
</dbReference>
<evidence type="ECO:0000259" key="8">
    <source>
        <dbReference type="PROSITE" id="PS50928"/>
    </source>
</evidence>
<feature type="domain" description="ABC transmembrane type-1" evidence="8">
    <location>
        <begin position="95"/>
        <end position="304"/>
    </location>
</feature>
<dbReference type="AlphaFoldDB" id="A0A841U6N4"/>
<comment type="subcellular location">
    <subcellularLocation>
        <location evidence="1 7">Cell membrane</location>
        <topology evidence="1 7">Multi-pass membrane protein</topology>
    </subcellularLocation>
</comment>
<feature type="transmembrane region" description="Helical" evidence="7">
    <location>
        <begin position="103"/>
        <end position="121"/>
    </location>
</feature>
<dbReference type="PANTHER" id="PTHR43163">
    <property type="entry name" value="DIPEPTIDE TRANSPORT SYSTEM PERMEASE PROTEIN DPPB-RELATED"/>
    <property type="match status" value="1"/>
</dbReference>
<evidence type="ECO:0000256" key="1">
    <source>
        <dbReference type="ARBA" id="ARBA00004651"/>
    </source>
</evidence>
<reference evidence="9 10" key="1">
    <citation type="submission" date="2020-08" db="EMBL/GenBank/DDBJ databases">
        <title>Cohnella phylogeny.</title>
        <authorList>
            <person name="Dunlap C."/>
        </authorList>
    </citation>
    <scope>NUCLEOTIDE SEQUENCE [LARGE SCALE GENOMIC DNA]</scope>
    <source>
        <strain evidence="9 10">DSM 25239</strain>
    </source>
</reference>
<comment type="similarity">
    <text evidence="7">Belongs to the binding-protein-dependent transport system permease family.</text>
</comment>
<evidence type="ECO:0000256" key="2">
    <source>
        <dbReference type="ARBA" id="ARBA00022448"/>
    </source>
</evidence>
<gene>
    <name evidence="9" type="ORF">H7B90_20045</name>
</gene>
<dbReference type="Gene3D" id="1.10.3720.10">
    <property type="entry name" value="MetI-like"/>
    <property type="match status" value="1"/>
</dbReference>
<keyword evidence="3" id="KW-1003">Cell membrane</keyword>
<feature type="transmembrane region" description="Helical" evidence="7">
    <location>
        <begin position="9"/>
        <end position="29"/>
    </location>
</feature>
<feature type="transmembrane region" description="Helical" evidence="7">
    <location>
        <begin position="235"/>
        <end position="261"/>
    </location>
</feature>
<sequence>MLAYTGKRLVSLVPILIVVAVVVFFVMHLTPGDPAAVMLGTEASQADIAQLRHQLGLDEPVLAQFVDWLGGVARGDLGTSIFMKMPVSQAIAEHVGPTLSLSILAQLVAAVLALPLGILAAKKRGTATDQMVMGVSLLGISLPSFLLGLFLMLVFAVELRWFPVSGYKPLADGFLEHLRYLVLPALALGSMQAALIARMTRASMLEVLNQGYIEIARAKGLREISVVFKHALRNAFIPIVTVVGQSFALLIGGATVTETVFNIPGLGQLIVNAVERRDYEVIQGVVLVIAALYVVLNLIVDLLYGLIDPRIRHKR</sequence>
<dbReference type="EMBL" id="JACJVR010000077">
    <property type="protein sequence ID" value="MBB6693691.1"/>
    <property type="molecule type" value="Genomic_DNA"/>
</dbReference>
<dbReference type="InterPro" id="IPR000515">
    <property type="entry name" value="MetI-like"/>
</dbReference>
<evidence type="ECO:0000313" key="9">
    <source>
        <dbReference type="EMBL" id="MBB6693691.1"/>
    </source>
</evidence>
<evidence type="ECO:0000256" key="7">
    <source>
        <dbReference type="RuleBase" id="RU363032"/>
    </source>
</evidence>
<feature type="transmembrane region" description="Helical" evidence="7">
    <location>
        <begin position="177"/>
        <end position="197"/>
    </location>
</feature>
<protein>
    <submittedName>
        <fullName evidence="9">ABC transporter permease</fullName>
    </submittedName>
</protein>
<evidence type="ECO:0000313" key="10">
    <source>
        <dbReference type="Proteomes" id="UP000553776"/>
    </source>
</evidence>
<organism evidence="9 10">
    <name type="scientific">Cohnella xylanilytica</name>
    <dbReference type="NCBI Taxonomy" id="557555"/>
    <lineage>
        <taxon>Bacteria</taxon>
        <taxon>Bacillati</taxon>
        <taxon>Bacillota</taxon>
        <taxon>Bacilli</taxon>
        <taxon>Bacillales</taxon>
        <taxon>Paenibacillaceae</taxon>
        <taxon>Cohnella</taxon>
    </lineage>
</organism>
<dbReference type="Pfam" id="PF19300">
    <property type="entry name" value="BPD_transp_1_N"/>
    <property type="match status" value="1"/>
</dbReference>
<dbReference type="PROSITE" id="PS50928">
    <property type="entry name" value="ABC_TM1"/>
    <property type="match status" value="1"/>
</dbReference>
<dbReference type="Proteomes" id="UP000553776">
    <property type="component" value="Unassembled WGS sequence"/>
</dbReference>
<comment type="caution">
    <text evidence="9">The sequence shown here is derived from an EMBL/GenBank/DDBJ whole genome shotgun (WGS) entry which is preliminary data.</text>
</comment>
<dbReference type="SUPFAM" id="SSF161098">
    <property type="entry name" value="MetI-like"/>
    <property type="match status" value="1"/>
</dbReference>
<accession>A0A841U6N4</accession>
<keyword evidence="2 7" id="KW-0813">Transport</keyword>
<evidence type="ECO:0000256" key="6">
    <source>
        <dbReference type="ARBA" id="ARBA00023136"/>
    </source>
</evidence>
<dbReference type="InterPro" id="IPR045621">
    <property type="entry name" value="BPD_transp_1_N"/>
</dbReference>
<feature type="transmembrane region" description="Helical" evidence="7">
    <location>
        <begin position="133"/>
        <end position="157"/>
    </location>
</feature>